<proteinExistence type="inferred from homology"/>
<evidence type="ECO:0000256" key="5">
    <source>
        <dbReference type="ARBA" id="ARBA00022898"/>
    </source>
</evidence>
<dbReference type="InterPro" id="IPR005861">
    <property type="entry name" value="HisP_aminotrans"/>
</dbReference>
<evidence type="ECO:0000256" key="1">
    <source>
        <dbReference type="ARBA" id="ARBA00001933"/>
    </source>
</evidence>
<dbReference type="HAMAP" id="MF_01023">
    <property type="entry name" value="HisC_aminotrans_2"/>
    <property type="match status" value="1"/>
</dbReference>
<evidence type="ECO:0000256" key="2">
    <source>
        <dbReference type="ARBA" id="ARBA00022576"/>
    </source>
</evidence>
<evidence type="ECO:0000256" key="4">
    <source>
        <dbReference type="ARBA" id="ARBA00022679"/>
    </source>
</evidence>
<sequence>MVLSGNLPKSELPTWVALSPVTRVPARDDLSALEGYHSPQVEVRVRLNTNEAPVAPPQAFREAYAAAISDIEWHRYPDRAASGLRSAIADLHGVSPEMVFVANGSNEVLQTVLLTFAGPGRTVATFEPTYQLHSHIARITGATVIEGERSTDFSLDVNEVRRVINEFQPHVTFLCSPNNPTGGVDSPELVAEVLALSTGLVVVDEAYGQFAPWSALELINEETPLVVTRTFSKTWSMAAARLGYLIGPRWLVAELDKVVLPYHLDTAKQIAGTLAVQFQGDMEERVRTIVAERQRLVNALASLDVDVFESGANFILLRPRSKSGRTVWQGLLDRSVLIRDCSSWPRLADCLRVTIGTQEQDDIFLNALTEVLS</sequence>
<keyword evidence="5" id="KW-0663">Pyridoxal phosphate</keyword>
<protein>
    <submittedName>
        <fullName evidence="9">Unannotated protein</fullName>
    </submittedName>
</protein>
<dbReference type="AlphaFoldDB" id="A0A6J6WQ96"/>
<dbReference type="NCBIfam" id="TIGR01141">
    <property type="entry name" value="hisC"/>
    <property type="match status" value="1"/>
</dbReference>
<evidence type="ECO:0000313" key="9">
    <source>
        <dbReference type="EMBL" id="CAB4785576.1"/>
    </source>
</evidence>
<accession>A0A6J6WQ96</accession>
<dbReference type="PANTHER" id="PTHR42885">
    <property type="entry name" value="HISTIDINOL-PHOSPHATE AMINOTRANSFERASE-RELATED"/>
    <property type="match status" value="1"/>
</dbReference>
<reference evidence="9" key="1">
    <citation type="submission" date="2020-05" db="EMBL/GenBank/DDBJ databases">
        <authorList>
            <person name="Chiriac C."/>
            <person name="Salcher M."/>
            <person name="Ghai R."/>
            <person name="Kavagutti S V."/>
        </authorList>
    </citation>
    <scope>NUCLEOTIDE SEQUENCE</scope>
</reference>
<dbReference type="Gene3D" id="3.90.1150.10">
    <property type="entry name" value="Aspartate Aminotransferase, domain 1"/>
    <property type="match status" value="1"/>
</dbReference>
<comment type="pathway">
    <text evidence="7">Amino-acid biosynthesis.</text>
</comment>
<dbReference type="SUPFAM" id="SSF53383">
    <property type="entry name" value="PLP-dependent transferases"/>
    <property type="match status" value="1"/>
</dbReference>
<dbReference type="GO" id="GO:0030170">
    <property type="term" value="F:pyridoxal phosphate binding"/>
    <property type="evidence" value="ECO:0007669"/>
    <property type="project" value="InterPro"/>
</dbReference>
<dbReference type="InterPro" id="IPR015424">
    <property type="entry name" value="PyrdxlP-dep_Trfase"/>
</dbReference>
<feature type="domain" description="Aminotransferase class I/classII large" evidence="8">
    <location>
        <begin position="45"/>
        <end position="368"/>
    </location>
</feature>
<gene>
    <name evidence="9" type="ORF">UFOPK2921_01112</name>
</gene>
<keyword evidence="2" id="KW-0032">Aminotransferase</keyword>
<dbReference type="GO" id="GO:0004400">
    <property type="term" value="F:histidinol-phosphate transaminase activity"/>
    <property type="evidence" value="ECO:0007669"/>
    <property type="project" value="InterPro"/>
</dbReference>
<keyword evidence="3" id="KW-0028">Amino-acid biosynthesis</keyword>
<keyword evidence="6" id="KW-0368">Histidine biosynthesis</keyword>
<dbReference type="GO" id="GO:0000105">
    <property type="term" value="P:L-histidine biosynthetic process"/>
    <property type="evidence" value="ECO:0007669"/>
    <property type="project" value="UniProtKB-KW"/>
</dbReference>
<dbReference type="PANTHER" id="PTHR42885:SF2">
    <property type="entry name" value="HISTIDINOL-PHOSPHATE AMINOTRANSFERASE"/>
    <property type="match status" value="1"/>
</dbReference>
<comment type="cofactor">
    <cofactor evidence="1">
        <name>pyridoxal 5'-phosphate</name>
        <dbReference type="ChEBI" id="CHEBI:597326"/>
    </cofactor>
</comment>
<dbReference type="Pfam" id="PF00155">
    <property type="entry name" value="Aminotran_1_2"/>
    <property type="match status" value="1"/>
</dbReference>
<dbReference type="EMBL" id="CAEZZV010000154">
    <property type="protein sequence ID" value="CAB4785576.1"/>
    <property type="molecule type" value="Genomic_DNA"/>
</dbReference>
<evidence type="ECO:0000256" key="3">
    <source>
        <dbReference type="ARBA" id="ARBA00022605"/>
    </source>
</evidence>
<dbReference type="InterPro" id="IPR015421">
    <property type="entry name" value="PyrdxlP-dep_Trfase_major"/>
</dbReference>
<dbReference type="CDD" id="cd00609">
    <property type="entry name" value="AAT_like"/>
    <property type="match status" value="1"/>
</dbReference>
<evidence type="ECO:0000259" key="8">
    <source>
        <dbReference type="Pfam" id="PF00155"/>
    </source>
</evidence>
<dbReference type="Gene3D" id="3.40.640.10">
    <property type="entry name" value="Type I PLP-dependent aspartate aminotransferase-like (Major domain)"/>
    <property type="match status" value="1"/>
</dbReference>
<name>A0A6J6WQ96_9ZZZZ</name>
<keyword evidence="4" id="KW-0808">Transferase</keyword>
<evidence type="ECO:0000256" key="6">
    <source>
        <dbReference type="ARBA" id="ARBA00023102"/>
    </source>
</evidence>
<evidence type="ECO:0000256" key="7">
    <source>
        <dbReference type="ARBA" id="ARBA00029440"/>
    </source>
</evidence>
<dbReference type="InterPro" id="IPR015422">
    <property type="entry name" value="PyrdxlP-dep_Trfase_small"/>
</dbReference>
<dbReference type="InterPro" id="IPR004839">
    <property type="entry name" value="Aminotransferase_I/II_large"/>
</dbReference>
<organism evidence="9">
    <name type="scientific">freshwater metagenome</name>
    <dbReference type="NCBI Taxonomy" id="449393"/>
    <lineage>
        <taxon>unclassified sequences</taxon>
        <taxon>metagenomes</taxon>
        <taxon>ecological metagenomes</taxon>
    </lineage>
</organism>